<accession>A0A8S3IIL2</accession>
<feature type="compositionally biased region" description="Basic residues" evidence="1">
    <location>
        <begin position="66"/>
        <end position="80"/>
    </location>
</feature>
<evidence type="ECO:0000256" key="1">
    <source>
        <dbReference type="SAM" id="MobiDB-lite"/>
    </source>
</evidence>
<feature type="region of interest" description="Disordered" evidence="1">
    <location>
        <begin position="22"/>
        <end position="147"/>
    </location>
</feature>
<feature type="compositionally biased region" description="Low complexity" evidence="1">
    <location>
        <begin position="81"/>
        <end position="104"/>
    </location>
</feature>
<dbReference type="AlphaFoldDB" id="A0A8S3IIL2"/>
<evidence type="ECO:0000313" key="2">
    <source>
        <dbReference type="EMBL" id="CAF5196931.1"/>
    </source>
</evidence>
<proteinExistence type="predicted"/>
<feature type="compositionally biased region" description="Basic and acidic residues" evidence="1">
    <location>
        <begin position="39"/>
        <end position="65"/>
    </location>
</feature>
<evidence type="ECO:0000313" key="3">
    <source>
        <dbReference type="Proteomes" id="UP000681720"/>
    </source>
</evidence>
<feature type="compositionally biased region" description="Basic and acidic residues" evidence="1">
    <location>
        <begin position="115"/>
        <end position="147"/>
    </location>
</feature>
<name>A0A8S3IIL2_9BILA</name>
<sequence>MWTSNNRLFVFYFSDDLREFLRTNPPPATPVEPVVPAKTEIKEDEDFKDRERMQARLRELQMKGEKTKKKKEDKKTKKRSPSASSTSSASSSGSSSSGSSSSSASPPPPPPPPPSRKEDQRNRVERRQKDPSPEADRRNISRKDERR</sequence>
<comment type="caution">
    <text evidence="2">The sequence shown here is derived from an EMBL/GenBank/DDBJ whole genome shotgun (WGS) entry which is preliminary data.</text>
</comment>
<feature type="compositionally biased region" description="Pro residues" evidence="1">
    <location>
        <begin position="105"/>
        <end position="114"/>
    </location>
</feature>
<feature type="non-terminal residue" evidence="2">
    <location>
        <position position="147"/>
    </location>
</feature>
<organism evidence="2 3">
    <name type="scientific">Rotaria magnacalcarata</name>
    <dbReference type="NCBI Taxonomy" id="392030"/>
    <lineage>
        <taxon>Eukaryota</taxon>
        <taxon>Metazoa</taxon>
        <taxon>Spiralia</taxon>
        <taxon>Gnathifera</taxon>
        <taxon>Rotifera</taxon>
        <taxon>Eurotatoria</taxon>
        <taxon>Bdelloidea</taxon>
        <taxon>Philodinida</taxon>
        <taxon>Philodinidae</taxon>
        <taxon>Rotaria</taxon>
    </lineage>
</organism>
<protein>
    <submittedName>
        <fullName evidence="2">Uncharacterized protein</fullName>
    </submittedName>
</protein>
<reference evidence="2" key="1">
    <citation type="submission" date="2021-02" db="EMBL/GenBank/DDBJ databases">
        <authorList>
            <person name="Nowell W R."/>
        </authorList>
    </citation>
    <scope>NUCLEOTIDE SEQUENCE</scope>
</reference>
<dbReference type="Proteomes" id="UP000681720">
    <property type="component" value="Unassembled WGS sequence"/>
</dbReference>
<dbReference type="EMBL" id="CAJOBJ010342651">
    <property type="protein sequence ID" value="CAF5196931.1"/>
    <property type="molecule type" value="Genomic_DNA"/>
</dbReference>
<gene>
    <name evidence="2" type="ORF">GIL414_LOCUS75251</name>
</gene>